<proteinExistence type="inferred from homology"/>
<dbReference type="InterPro" id="IPR041424">
    <property type="entry name" value="CinA_KH"/>
</dbReference>
<evidence type="ECO:0000313" key="4">
    <source>
        <dbReference type="Proteomes" id="UP000627292"/>
    </source>
</evidence>
<dbReference type="NCBIfam" id="TIGR00200">
    <property type="entry name" value="cinA_nterm"/>
    <property type="match status" value="1"/>
</dbReference>
<dbReference type="Pfam" id="PF18146">
    <property type="entry name" value="CinA_KH"/>
    <property type="match status" value="1"/>
</dbReference>
<dbReference type="InterPro" id="IPR008136">
    <property type="entry name" value="CinA_C"/>
</dbReference>
<protein>
    <recommendedName>
        <fullName evidence="1">CinA-like protein</fullName>
    </recommendedName>
</protein>
<feature type="domain" description="MoaB/Mog" evidence="2">
    <location>
        <begin position="13"/>
        <end position="181"/>
    </location>
</feature>
<name>A0A917INH7_9BACT</name>
<dbReference type="PIRSF" id="PIRSF006728">
    <property type="entry name" value="CinA"/>
    <property type="match status" value="1"/>
</dbReference>
<evidence type="ECO:0000259" key="2">
    <source>
        <dbReference type="SMART" id="SM00852"/>
    </source>
</evidence>
<dbReference type="Gene3D" id="3.40.980.10">
    <property type="entry name" value="MoaB/Mog-like domain"/>
    <property type="match status" value="1"/>
</dbReference>
<dbReference type="Pfam" id="PF02464">
    <property type="entry name" value="CinA"/>
    <property type="match status" value="1"/>
</dbReference>
<comment type="similarity">
    <text evidence="1">Belongs to the CinA family.</text>
</comment>
<dbReference type="SMART" id="SM00852">
    <property type="entry name" value="MoCF_biosynth"/>
    <property type="match status" value="1"/>
</dbReference>
<organism evidence="3 4">
    <name type="scientific">Filimonas zeae</name>
    <dbReference type="NCBI Taxonomy" id="1737353"/>
    <lineage>
        <taxon>Bacteria</taxon>
        <taxon>Pseudomonadati</taxon>
        <taxon>Bacteroidota</taxon>
        <taxon>Chitinophagia</taxon>
        <taxon>Chitinophagales</taxon>
        <taxon>Chitinophagaceae</taxon>
        <taxon>Filimonas</taxon>
    </lineage>
</organism>
<dbReference type="NCBIfam" id="TIGR00199">
    <property type="entry name" value="PncC_domain"/>
    <property type="match status" value="1"/>
</dbReference>
<reference evidence="3" key="2">
    <citation type="submission" date="2020-09" db="EMBL/GenBank/DDBJ databases">
        <authorList>
            <person name="Sun Q."/>
            <person name="Zhou Y."/>
        </authorList>
    </citation>
    <scope>NUCLEOTIDE SEQUENCE</scope>
    <source>
        <strain evidence="3">CGMCC 1.15290</strain>
    </source>
</reference>
<accession>A0A917INH7</accession>
<dbReference type="Gene3D" id="3.90.950.20">
    <property type="entry name" value="CinA-like"/>
    <property type="match status" value="1"/>
</dbReference>
<evidence type="ECO:0000313" key="3">
    <source>
        <dbReference type="EMBL" id="GGH57899.1"/>
    </source>
</evidence>
<dbReference type="NCBIfam" id="TIGR00177">
    <property type="entry name" value="molyb_syn"/>
    <property type="match status" value="1"/>
</dbReference>
<dbReference type="InterPro" id="IPR036653">
    <property type="entry name" value="CinA-like_C"/>
</dbReference>
<dbReference type="PANTHER" id="PTHR13939:SF0">
    <property type="entry name" value="NMN AMIDOHYDROLASE-LIKE PROTEIN YFAY"/>
    <property type="match status" value="1"/>
</dbReference>
<dbReference type="InterPro" id="IPR008135">
    <property type="entry name" value="Competence-induced_CinA"/>
</dbReference>
<dbReference type="SUPFAM" id="SSF142433">
    <property type="entry name" value="CinA-like"/>
    <property type="match status" value="1"/>
</dbReference>
<keyword evidence="4" id="KW-1185">Reference proteome</keyword>
<gene>
    <name evidence="3" type="ORF">GCM10011379_03070</name>
</gene>
<comment type="caution">
    <text evidence="3">The sequence shown here is derived from an EMBL/GenBank/DDBJ whole genome shotgun (WGS) entry which is preliminary data.</text>
</comment>
<dbReference type="InterPro" id="IPR050101">
    <property type="entry name" value="CinA"/>
</dbReference>
<dbReference type="PANTHER" id="PTHR13939">
    <property type="entry name" value="NICOTINAMIDE-NUCLEOTIDE AMIDOHYDROLASE PNCC"/>
    <property type="match status" value="1"/>
</dbReference>
<sequence>MENNTAATQAKVSIITIGDELLIGQVVDTNSAWMAQQLNLAGFNVHHRVAVGDTWEDIWEALNQESERANIVLITGGLGPTADDITKPLLCEYFGGKLVQHAPTLAHLEQLFSQVLKRPLTDRNRKQAEVPDVCTVLLNERGTAPGMLFEKNNRLFFSMPGVPHEMQGLMQKHVLPLLQQRFNPGIVEHRYLLTAGIGESDLADRIEAFETALPAFIKLAYLPHYGMVRLRLTARGVQNDTSVITTLNEQFALLQTYVTDVMVVNEDITMQALVGKLLKARKQTLATAESCTGGYISHLITAMPGASSWFTGSVVSYSNKIKETVLHVLSDTFTTAGAVSEETVIQMLAGILGEMETDYGIAVSGIMGPDGGTPEKPVGTVWVAVGSRKRLETKKFQFRYDRARNIEMTAVNALNMLRKVIEETHPL</sequence>
<dbReference type="RefSeq" id="WP_188950028.1">
    <property type="nucleotide sequence ID" value="NZ_BMIB01000001.1"/>
</dbReference>
<dbReference type="AlphaFoldDB" id="A0A917INH7"/>
<dbReference type="Proteomes" id="UP000627292">
    <property type="component" value="Unassembled WGS sequence"/>
</dbReference>
<dbReference type="InterPro" id="IPR036425">
    <property type="entry name" value="MoaB/Mog-like_dom_sf"/>
</dbReference>
<dbReference type="EMBL" id="BMIB01000001">
    <property type="protein sequence ID" value="GGH57899.1"/>
    <property type="molecule type" value="Genomic_DNA"/>
</dbReference>
<dbReference type="Pfam" id="PF00994">
    <property type="entry name" value="MoCF_biosynth"/>
    <property type="match status" value="1"/>
</dbReference>
<evidence type="ECO:0000256" key="1">
    <source>
        <dbReference type="HAMAP-Rule" id="MF_00226"/>
    </source>
</evidence>
<dbReference type="InterPro" id="IPR001453">
    <property type="entry name" value="MoaB/Mog_dom"/>
</dbReference>
<dbReference type="CDD" id="cd00885">
    <property type="entry name" value="cinA"/>
    <property type="match status" value="1"/>
</dbReference>
<reference evidence="3" key="1">
    <citation type="journal article" date="2014" name="Int. J. Syst. Evol. Microbiol.">
        <title>Complete genome sequence of Corynebacterium casei LMG S-19264T (=DSM 44701T), isolated from a smear-ripened cheese.</title>
        <authorList>
            <consortium name="US DOE Joint Genome Institute (JGI-PGF)"/>
            <person name="Walter F."/>
            <person name="Albersmeier A."/>
            <person name="Kalinowski J."/>
            <person name="Ruckert C."/>
        </authorList>
    </citation>
    <scope>NUCLEOTIDE SEQUENCE</scope>
    <source>
        <strain evidence="3">CGMCC 1.15290</strain>
    </source>
</reference>
<dbReference type="SUPFAM" id="SSF53218">
    <property type="entry name" value="Molybdenum cofactor biosynthesis proteins"/>
    <property type="match status" value="1"/>
</dbReference>
<dbReference type="HAMAP" id="MF_00226_B">
    <property type="entry name" value="CinA_B"/>
    <property type="match status" value="1"/>
</dbReference>